<evidence type="ECO:0000313" key="1">
    <source>
        <dbReference type="EMBL" id="DAF88120.1"/>
    </source>
</evidence>
<sequence>MGATDILLIDNCVVLLDFIPVAPTVPYCRRGGFFNLTT</sequence>
<accession>A0A8S5U0X5</accession>
<reference evidence="1" key="1">
    <citation type="journal article" date="2021" name="Proc. Natl. Acad. Sci. U.S.A.">
        <title>A Catalog of Tens of Thousands of Viruses from Human Metagenomes Reveals Hidden Associations with Chronic Diseases.</title>
        <authorList>
            <person name="Tisza M.J."/>
            <person name="Buck C.B."/>
        </authorList>
    </citation>
    <scope>NUCLEOTIDE SEQUENCE</scope>
    <source>
        <strain evidence="1">Ctub511</strain>
    </source>
</reference>
<protein>
    <submittedName>
        <fullName evidence="1">Uncharacterized protein</fullName>
    </submittedName>
</protein>
<proteinExistence type="predicted"/>
<dbReference type="EMBL" id="BK015978">
    <property type="protein sequence ID" value="DAF88120.1"/>
    <property type="molecule type" value="Genomic_DNA"/>
</dbReference>
<organism evidence="1">
    <name type="scientific">Siphoviridae sp. ctub511</name>
    <dbReference type="NCBI Taxonomy" id="2825714"/>
    <lineage>
        <taxon>Viruses</taxon>
        <taxon>Duplodnaviria</taxon>
        <taxon>Heunggongvirae</taxon>
        <taxon>Uroviricota</taxon>
        <taxon>Caudoviricetes</taxon>
    </lineage>
</organism>
<name>A0A8S5U0X5_9CAUD</name>